<reference evidence="10" key="1">
    <citation type="journal article" date="2023" name="Commun. Biol.">
        <title>Genome analysis of Parmales, the sister group of diatoms, reveals the evolutionary specialization of diatoms from phago-mixotrophs to photoautotrophs.</title>
        <authorList>
            <person name="Ban H."/>
            <person name="Sato S."/>
            <person name="Yoshikawa S."/>
            <person name="Yamada K."/>
            <person name="Nakamura Y."/>
            <person name="Ichinomiya M."/>
            <person name="Sato N."/>
            <person name="Blanc-Mathieu R."/>
            <person name="Endo H."/>
            <person name="Kuwata A."/>
            <person name="Ogata H."/>
        </authorList>
    </citation>
    <scope>NUCLEOTIDE SEQUENCE [LARGE SCALE GENOMIC DNA]</scope>
    <source>
        <strain evidence="10">NIES 3701</strain>
    </source>
</reference>
<keyword evidence="4 8" id="KW-0999">Mitochondrion inner membrane</keyword>
<keyword evidence="5 8" id="KW-0406">Ion transport</keyword>
<evidence type="ECO:0000256" key="4">
    <source>
        <dbReference type="ARBA" id="ARBA00022792"/>
    </source>
</evidence>
<keyword evidence="2 8" id="KW-0138">CF(0)</keyword>
<sequence length="279" mass="29311">MLALNRISRTRGAIAQVASSFHTTAPVKSEEKAPEGGGFLGTSLSPLYAIPAGIFAGIPIIQNQWLILDAETQLVGCFAAFTITAYTQGGDAIAKMMDDKAQVVIDEHNAAEDLSIAAVESVIEGHKKRLAVLKDIEIMETVSDEYIKKAEAVAPNVQVHAVNAAIEKALQDILNREIIAREKVSQSLAKDTVVAVRDAFNGDAKAVANSEAYAIKALMGGDAGAHPIDQSFLSVLKSTADAAAKEEKANKGKIIEDAEANEILSKTIGGVAAKMTGTA</sequence>
<accession>A0A9W7C3Q9</accession>
<dbReference type="InterPro" id="IPR008688">
    <property type="entry name" value="ATP_synth_Bsub_B/MI25"/>
</dbReference>
<keyword evidence="6 8" id="KW-0496">Mitochondrion</keyword>
<protein>
    <recommendedName>
        <fullName evidence="8">ATP synthase subunit b</fullName>
    </recommendedName>
</protein>
<evidence type="ECO:0000313" key="9">
    <source>
        <dbReference type="EMBL" id="GMI01392.1"/>
    </source>
</evidence>
<dbReference type="OrthoDB" id="192556at2759"/>
<dbReference type="GO" id="GO:0045259">
    <property type="term" value="C:proton-transporting ATP synthase complex"/>
    <property type="evidence" value="ECO:0007669"/>
    <property type="project" value="UniProtKB-KW"/>
</dbReference>
<evidence type="ECO:0000256" key="7">
    <source>
        <dbReference type="ARBA" id="ARBA00023136"/>
    </source>
</evidence>
<evidence type="ECO:0000313" key="10">
    <source>
        <dbReference type="Proteomes" id="UP001165085"/>
    </source>
</evidence>
<keyword evidence="10" id="KW-1185">Reference proteome</keyword>
<dbReference type="Pfam" id="PF05405">
    <property type="entry name" value="Mt_ATP-synt_B"/>
    <property type="match status" value="1"/>
</dbReference>
<dbReference type="Proteomes" id="UP001165085">
    <property type="component" value="Unassembled WGS sequence"/>
</dbReference>
<name>A0A9W7C3Q9_9STRA</name>
<gene>
    <name evidence="9" type="ORF">TrST_g11531</name>
</gene>
<comment type="subcellular location">
    <subcellularLocation>
        <location evidence="8">Mitochondrion</location>
    </subcellularLocation>
    <subcellularLocation>
        <location evidence="8">Mitochondrion inner membrane</location>
    </subcellularLocation>
</comment>
<keyword evidence="1 8" id="KW-0813">Transport</keyword>
<dbReference type="PANTHER" id="PTHR12733:SF3">
    <property type="entry name" value="ATP SYNTHASE F(0) COMPLEX SUBUNIT B1, MITOCHONDRIAL"/>
    <property type="match status" value="1"/>
</dbReference>
<evidence type="ECO:0000256" key="8">
    <source>
        <dbReference type="RuleBase" id="RU368017"/>
    </source>
</evidence>
<organism evidence="9 10">
    <name type="scientific">Triparma strigata</name>
    <dbReference type="NCBI Taxonomy" id="1606541"/>
    <lineage>
        <taxon>Eukaryota</taxon>
        <taxon>Sar</taxon>
        <taxon>Stramenopiles</taxon>
        <taxon>Ochrophyta</taxon>
        <taxon>Bolidophyceae</taxon>
        <taxon>Parmales</taxon>
        <taxon>Triparmaceae</taxon>
        <taxon>Triparma</taxon>
    </lineage>
</organism>
<dbReference type="GO" id="GO:0005743">
    <property type="term" value="C:mitochondrial inner membrane"/>
    <property type="evidence" value="ECO:0007669"/>
    <property type="project" value="UniProtKB-SubCell"/>
</dbReference>
<dbReference type="GO" id="GO:0015078">
    <property type="term" value="F:proton transmembrane transporter activity"/>
    <property type="evidence" value="ECO:0007669"/>
    <property type="project" value="UniProtKB-UniRule"/>
</dbReference>
<evidence type="ECO:0000256" key="5">
    <source>
        <dbReference type="ARBA" id="ARBA00023065"/>
    </source>
</evidence>
<comment type="function">
    <text evidence="8">Subunit b, of the mitochondrial membrane ATP synthase complex (F(1)F(0) ATP synthase or Complex V) that produces ATP from ADP in the presence of a proton gradient across the membrane which is generated by electron transport complexes of the respiratory chain. ATP synthase complex consist of a soluble F(1) head domain - the catalytic core - and a membrane F(1) domain - the membrane proton channel. These two domains are linked by a central stalk rotating inside the F(1) region and a stationary peripheral stalk. During catalysis, ATP synthesis in the catalytic domain of F(1) is coupled via a rotary mechanism of the central stalk subunits to proton translocation. In vivo, can only synthesize ATP although its ATP hydrolase activity can be activated artificially in vitro. Part of the complex F(0) domain. Part of the complex F(0) domain and the peripheric stalk, which acts as a stator to hold the catalytic alpha(3)beta(3) subcomplex and subunit a/ATP6 static relative to the rotary elements.</text>
</comment>
<dbReference type="AlphaFoldDB" id="A0A9W7C3Q9"/>
<comment type="subunit">
    <text evidence="8">F-type ATPases have 2 components, CF(1) - the catalytic core - and CF(0) - the membrane proton channel. CF(1) and CF(0) have multiple subunits.</text>
</comment>
<evidence type="ECO:0000256" key="1">
    <source>
        <dbReference type="ARBA" id="ARBA00022448"/>
    </source>
</evidence>
<keyword evidence="3 8" id="KW-0375">Hydrogen ion transport</keyword>
<dbReference type="EMBL" id="BRXY01000580">
    <property type="protein sequence ID" value="GMI01392.1"/>
    <property type="molecule type" value="Genomic_DNA"/>
</dbReference>
<dbReference type="GO" id="GO:0015986">
    <property type="term" value="P:proton motive force-driven ATP synthesis"/>
    <property type="evidence" value="ECO:0007669"/>
    <property type="project" value="UniProtKB-UniRule"/>
</dbReference>
<evidence type="ECO:0000256" key="6">
    <source>
        <dbReference type="ARBA" id="ARBA00023128"/>
    </source>
</evidence>
<dbReference type="PANTHER" id="PTHR12733">
    <property type="entry name" value="MITOCHONDRIAL ATP SYNTHASE B CHAIN"/>
    <property type="match status" value="1"/>
</dbReference>
<comment type="similarity">
    <text evidence="8">Belongs to the eukaryotic ATPase B chain family.</text>
</comment>
<evidence type="ECO:0000256" key="3">
    <source>
        <dbReference type="ARBA" id="ARBA00022781"/>
    </source>
</evidence>
<dbReference type="InterPro" id="IPR013837">
    <property type="entry name" value="ATP_synth_F0_suB"/>
</dbReference>
<keyword evidence="7 8" id="KW-0472">Membrane</keyword>
<comment type="caution">
    <text evidence="9">The sequence shown here is derived from an EMBL/GenBank/DDBJ whole genome shotgun (WGS) entry which is preliminary data.</text>
</comment>
<evidence type="ECO:0000256" key="2">
    <source>
        <dbReference type="ARBA" id="ARBA00022547"/>
    </source>
</evidence>
<proteinExistence type="inferred from homology"/>